<dbReference type="PIRSF" id="PIRSF006232">
    <property type="entry name" value="Pirin"/>
    <property type="match status" value="1"/>
</dbReference>
<accession>A0A813JRF4</accession>
<dbReference type="Pfam" id="PF02678">
    <property type="entry name" value="Pirin"/>
    <property type="match status" value="1"/>
</dbReference>
<dbReference type="PANTHER" id="PTHR13903">
    <property type="entry name" value="PIRIN-RELATED"/>
    <property type="match status" value="1"/>
</dbReference>
<dbReference type="InterPro" id="IPR011051">
    <property type="entry name" value="RmlC_Cupin_sf"/>
</dbReference>
<comment type="similarity">
    <text evidence="1 2">Belongs to the pirin family.</text>
</comment>
<dbReference type="SUPFAM" id="SSF51182">
    <property type="entry name" value="RmlC-like cupins"/>
    <property type="match status" value="1"/>
</dbReference>
<dbReference type="PANTHER" id="PTHR13903:SF8">
    <property type="entry name" value="PIRIN"/>
    <property type="match status" value="1"/>
</dbReference>
<dbReference type="InterPro" id="IPR003829">
    <property type="entry name" value="Pirin_N_dom"/>
</dbReference>
<proteinExistence type="inferred from homology"/>
<evidence type="ECO:0008006" key="7">
    <source>
        <dbReference type="Google" id="ProtNLM"/>
    </source>
</evidence>
<evidence type="ECO:0000259" key="3">
    <source>
        <dbReference type="Pfam" id="PF02678"/>
    </source>
</evidence>
<dbReference type="Pfam" id="PF05726">
    <property type="entry name" value="Pirin_C"/>
    <property type="match status" value="1"/>
</dbReference>
<sequence>MGACQSEQPGVMAAGPPAPGVMAVERKTNPPQRLEGGGFTIVDIMSGIPTSRLDPFLMWHELPRAFYKPGEMPGAPMHPHRGFMECPYAKEMVGKDGPSDLDGFNGKDHEGNTAIMRTGDFEFGQVGRGFEHEGLIDKAWTGYLHFFQMWINLPRAHKMDDPKIISCAASKMPVAEVSQSPLVAVKVLLGADVFGCTSPVRCEHVPVQYLDFMLGAGGQVTYEPPAEMQTRLAYVYKGQPTVGGTPCAQGEFLLLGPGSRLDISAGPAEAGVLFLAGRKIGEPVVQHGPFVMTSKAEIQQCFQDYQRGQLCGKMTREVIA</sequence>
<organism evidence="5 6">
    <name type="scientific">Polarella glacialis</name>
    <name type="common">Dinoflagellate</name>
    <dbReference type="NCBI Taxonomy" id="89957"/>
    <lineage>
        <taxon>Eukaryota</taxon>
        <taxon>Sar</taxon>
        <taxon>Alveolata</taxon>
        <taxon>Dinophyceae</taxon>
        <taxon>Suessiales</taxon>
        <taxon>Suessiaceae</taxon>
        <taxon>Polarella</taxon>
    </lineage>
</organism>
<dbReference type="InterPro" id="IPR012093">
    <property type="entry name" value="Pirin"/>
</dbReference>
<dbReference type="Gene3D" id="2.60.120.10">
    <property type="entry name" value="Jelly Rolls"/>
    <property type="match status" value="2"/>
</dbReference>
<evidence type="ECO:0000256" key="1">
    <source>
        <dbReference type="ARBA" id="ARBA00008416"/>
    </source>
</evidence>
<comment type="caution">
    <text evidence="5">The sequence shown here is derived from an EMBL/GenBank/DDBJ whole genome shotgun (WGS) entry which is preliminary data.</text>
</comment>
<dbReference type="EMBL" id="CAJNNW010026239">
    <property type="protein sequence ID" value="CAE8683891.1"/>
    <property type="molecule type" value="Genomic_DNA"/>
</dbReference>
<evidence type="ECO:0000313" key="6">
    <source>
        <dbReference type="Proteomes" id="UP000626109"/>
    </source>
</evidence>
<gene>
    <name evidence="5" type="ORF">PGLA2088_LOCUS23686</name>
</gene>
<dbReference type="InterPro" id="IPR014710">
    <property type="entry name" value="RmlC-like_jellyroll"/>
</dbReference>
<dbReference type="InterPro" id="IPR008778">
    <property type="entry name" value="Pirin_C_dom"/>
</dbReference>
<evidence type="ECO:0000313" key="5">
    <source>
        <dbReference type="EMBL" id="CAE8683891.1"/>
    </source>
</evidence>
<reference evidence="5" key="1">
    <citation type="submission" date="2021-02" db="EMBL/GenBank/DDBJ databases">
        <authorList>
            <person name="Dougan E. K."/>
            <person name="Rhodes N."/>
            <person name="Thang M."/>
            <person name="Chan C."/>
        </authorList>
    </citation>
    <scope>NUCLEOTIDE SEQUENCE</scope>
</reference>
<protein>
    <recommendedName>
        <fullName evidence="7">Pirin</fullName>
    </recommendedName>
</protein>
<dbReference type="CDD" id="cd02247">
    <property type="entry name" value="cupin_pirin_C"/>
    <property type="match status" value="1"/>
</dbReference>
<evidence type="ECO:0000256" key="2">
    <source>
        <dbReference type="RuleBase" id="RU003457"/>
    </source>
</evidence>
<name>A0A813JRF4_POLGL</name>
<feature type="domain" description="Pirin N-terminal" evidence="3">
    <location>
        <begin position="51"/>
        <end position="151"/>
    </location>
</feature>
<feature type="domain" description="Pirin C-terminal" evidence="4">
    <location>
        <begin position="209"/>
        <end position="309"/>
    </location>
</feature>
<dbReference type="AlphaFoldDB" id="A0A813JRF4"/>
<evidence type="ECO:0000259" key="4">
    <source>
        <dbReference type="Pfam" id="PF05726"/>
    </source>
</evidence>
<dbReference type="Proteomes" id="UP000626109">
    <property type="component" value="Unassembled WGS sequence"/>
</dbReference>